<evidence type="ECO:0000256" key="1">
    <source>
        <dbReference type="SAM" id="Phobius"/>
    </source>
</evidence>
<evidence type="ECO:0000313" key="2">
    <source>
        <dbReference type="EMBL" id="KEO91260.1"/>
    </source>
</evidence>
<keyword evidence="1" id="KW-1133">Transmembrane helix</keyword>
<dbReference type="AlphaFoldDB" id="A0A074MES4"/>
<gene>
    <name evidence="2" type="ORF">EH31_00945</name>
</gene>
<feature type="transmembrane region" description="Helical" evidence="1">
    <location>
        <begin position="53"/>
        <end position="77"/>
    </location>
</feature>
<comment type="caution">
    <text evidence="2">The sequence shown here is derived from an EMBL/GenBank/DDBJ whole genome shotgun (WGS) entry which is preliminary data.</text>
</comment>
<keyword evidence="1" id="KW-0812">Transmembrane</keyword>
<feature type="transmembrane region" description="Helical" evidence="1">
    <location>
        <begin position="20"/>
        <end position="41"/>
    </location>
</feature>
<proteinExistence type="predicted"/>
<protein>
    <submittedName>
        <fullName evidence="2">Uncharacterized protein</fullName>
    </submittedName>
</protein>
<dbReference type="Proteomes" id="UP000027647">
    <property type="component" value="Unassembled WGS sequence"/>
</dbReference>
<accession>A0A074MES4</accession>
<keyword evidence="3" id="KW-1185">Reference proteome</keyword>
<evidence type="ECO:0000313" key="3">
    <source>
        <dbReference type="Proteomes" id="UP000027647"/>
    </source>
</evidence>
<organism evidence="2 3">
    <name type="scientific">Erythrobacter longus</name>
    <dbReference type="NCBI Taxonomy" id="1044"/>
    <lineage>
        <taxon>Bacteria</taxon>
        <taxon>Pseudomonadati</taxon>
        <taxon>Pseudomonadota</taxon>
        <taxon>Alphaproteobacteria</taxon>
        <taxon>Sphingomonadales</taxon>
        <taxon>Erythrobacteraceae</taxon>
        <taxon>Erythrobacter/Porphyrobacter group</taxon>
        <taxon>Erythrobacter</taxon>
    </lineage>
</organism>
<name>A0A074MES4_ERYLO</name>
<dbReference type="EMBL" id="JMIW01000001">
    <property type="protein sequence ID" value="KEO91260.1"/>
    <property type="molecule type" value="Genomic_DNA"/>
</dbReference>
<sequence length="79" mass="8917">MLLAGAISQLFGWIMPFGLLYWSSPIITLGVATTICLYVARLVWDRSIKFQSIAWKLSFAISSIGNLLLPFLIVWLLEK</sequence>
<reference evidence="2 3" key="1">
    <citation type="submission" date="2014-04" db="EMBL/GenBank/DDBJ databases">
        <title>A comprehensive comparison of genomes of Erythrobacter spp. strains.</title>
        <authorList>
            <person name="Zheng Q."/>
        </authorList>
    </citation>
    <scope>NUCLEOTIDE SEQUENCE [LARGE SCALE GENOMIC DNA]</scope>
    <source>
        <strain evidence="2 3">DSM 6997</strain>
    </source>
</reference>
<keyword evidence="1" id="KW-0472">Membrane</keyword>